<dbReference type="Proteomes" id="UP001569963">
    <property type="component" value="Unassembled WGS sequence"/>
</dbReference>
<sequence>MKITKLAEGLMFQMAGVRPHGLDDLDAGLSGGRVGKARVLEI</sequence>
<reference evidence="1 2" key="1">
    <citation type="submission" date="2023-11" db="EMBL/GenBank/DDBJ databases">
        <title>Actinomadura monticuli sp. nov., isolated from volcanic ash.</title>
        <authorList>
            <person name="Lee S.D."/>
            <person name="Yang H."/>
            <person name="Kim I.S."/>
        </authorList>
    </citation>
    <scope>NUCLEOTIDE SEQUENCE [LARGE SCALE GENOMIC DNA]</scope>
    <source>
        <strain evidence="1 2">DLS-62</strain>
    </source>
</reference>
<evidence type="ECO:0000313" key="2">
    <source>
        <dbReference type="Proteomes" id="UP001569963"/>
    </source>
</evidence>
<evidence type="ECO:0000313" key="1">
    <source>
        <dbReference type="EMBL" id="MFA1541394.1"/>
    </source>
</evidence>
<protein>
    <submittedName>
        <fullName evidence="1">Uncharacterized protein</fullName>
    </submittedName>
</protein>
<gene>
    <name evidence="1" type="ORF">SM611_20910</name>
</gene>
<dbReference type="RefSeq" id="WP_371951552.1">
    <property type="nucleotide sequence ID" value="NZ_JAXCEI010000009.1"/>
</dbReference>
<name>A0ABV4QDZ4_9ACTN</name>
<comment type="caution">
    <text evidence="1">The sequence shown here is derived from an EMBL/GenBank/DDBJ whole genome shotgun (WGS) entry which is preliminary data.</text>
</comment>
<organism evidence="1 2">
    <name type="scientific">Actinomadura monticuli</name>
    <dbReference type="NCBI Taxonomy" id="3097367"/>
    <lineage>
        <taxon>Bacteria</taxon>
        <taxon>Bacillati</taxon>
        <taxon>Actinomycetota</taxon>
        <taxon>Actinomycetes</taxon>
        <taxon>Streptosporangiales</taxon>
        <taxon>Thermomonosporaceae</taxon>
        <taxon>Actinomadura</taxon>
    </lineage>
</organism>
<accession>A0ABV4QDZ4</accession>
<dbReference type="EMBL" id="JAXCEI010000009">
    <property type="protein sequence ID" value="MFA1541394.1"/>
    <property type="molecule type" value="Genomic_DNA"/>
</dbReference>
<keyword evidence="2" id="KW-1185">Reference proteome</keyword>
<proteinExistence type="predicted"/>